<accession>A0A562QSL9</accession>
<dbReference type="InterPro" id="IPR022924">
    <property type="entry name" value="Cardiolipin_synthase"/>
</dbReference>
<dbReference type="RefSeq" id="WP_144448583.1">
    <property type="nucleotide sequence ID" value="NZ_VLKZ01000001.1"/>
</dbReference>
<evidence type="ECO:0000256" key="1">
    <source>
        <dbReference type="ARBA" id="ARBA00004236"/>
    </source>
</evidence>
<dbReference type="SMART" id="SM00155">
    <property type="entry name" value="PLDc"/>
    <property type="match status" value="2"/>
</dbReference>
<keyword evidence="6" id="KW-0677">Repeat</keyword>
<dbReference type="GO" id="GO:0005886">
    <property type="term" value="C:plasma membrane"/>
    <property type="evidence" value="ECO:0007669"/>
    <property type="project" value="UniProtKB-SubCell"/>
</dbReference>
<keyword evidence="7 13" id="KW-1133">Transmembrane helix</keyword>
<name>A0A562QSL9_9BACI</name>
<evidence type="ECO:0000256" key="4">
    <source>
        <dbReference type="ARBA" id="ARBA00022679"/>
    </source>
</evidence>
<evidence type="ECO:0000256" key="12">
    <source>
        <dbReference type="NCBIfam" id="TIGR04265"/>
    </source>
</evidence>
<keyword evidence="3" id="KW-0444">Lipid biosynthesis</keyword>
<dbReference type="PANTHER" id="PTHR21248:SF7">
    <property type="entry name" value="MINOR CARDIOLIPIN SYNTHASE CLSB"/>
    <property type="match status" value="1"/>
</dbReference>
<evidence type="ECO:0000256" key="5">
    <source>
        <dbReference type="ARBA" id="ARBA00022692"/>
    </source>
</evidence>
<dbReference type="InterPro" id="IPR001736">
    <property type="entry name" value="PLipase_D/transphosphatidylase"/>
</dbReference>
<dbReference type="GO" id="GO:0032049">
    <property type="term" value="P:cardiolipin biosynthetic process"/>
    <property type="evidence" value="ECO:0007669"/>
    <property type="project" value="UniProtKB-UniRule"/>
</dbReference>
<evidence type="ECO:0000313" key="15">
    <source>
        <dbReference type="EMBL" id="TWI59749.1"/>
    </source>
</evidence>
<keyword evidence="10" id="KW-0594">Phospholipid biosynthesis</keyword>
<protein>
    <recommendedName>
        <fullName evidence="12">Cardiolipin synthase</fullName>
        <ecNumber evidence="12">2.7.8.-</ecNumber>
    </recommendedName>
</protein>
<keyword evidence="2" id="KW-1003">Cell membrane</keyword>
<dbReference type="OrthoDB" id="9762009at2"/>
<dbReference type="EMBL" id="VLKZ01000001">
    <property type="protein sequence ID" value="TWI59749.1"/>
    <property type="molecule type" value="Genomic_DNA"/>
</dbReference>
<evidence type="ECO:0000256" key="10">
    <source>
        <dbReference type="ARBA" id="ARBA00023209"/>
    </source>
</evidence>
<dbReference type="Pfam" id="PF13091">
    <property type="entry name" value="PLDc_2"/>
    <property type="match status" value="2"/>
</dbReference>
<dbReference type="SUPFAM" id="SSF56024">
    <property type="entry name" value="Phospholipase D/nuclease"/>
    <property type="match status" value="2"/>
</dbReference>
<dbReference type="PANTHER" id="PTHR21248">
    <property type="entry name" value="CARDIOLIPIN SYNTHASE"/>
    <property type="match status" value="1"/>
</dbReference>
<comment type="subcellular location">
    <subcellularLocation>
        <location evidence="1">Cell membrane</location>
    </subcellularLocation>
</comment>
<evidence type="ECO:0000256" key="13">
    <source>
        <dbReference type="SAM" id="Phobius"/>
    </source>
</evidence>
<dbReference type="GO" id="GO:0008808">
    <property type="term" value="F:cardiolipin synthase activity"/>
    <property type="evidence" value="ECO:0007669"/>
    <property type="project" value="UniProtKB-UniRule"/>
</dbReference>
<keyword evidence="16" id="KW-1185">Reference proteome</keyword>
<dbReference type="NCBIfam" id="TIGR04265">
    <property type="entry name" value="bac_cardiolipin"/>
    <property type="match status" value="1"/>
</dbReference>
<keyword evidence="9 13" id="KW-0472">Membrane</keyword>
<evidence type="ECO:0000256" key="6">
    <source>
        <dbReference type="ARBA" id="ARBA00022737"/>
    </source>
</evidence>
<sequence>MHGFILSILIIITIIVWLRIDFVLGRNKQRQEATKHEQKTRYGEIELLPTGEEFFQYLLQDMQQATDHIHLLFYIFRSDHIGSKLISILEGKSREGVVVRILVDRFGCHISKKQLKQMKQAGIQFAYSHPPNFPFLFFTLNRRNHRKIAIADGRIGYIGGYNIGDEYLGRDSTFGFWRDFHLRIKGDGVQDLQEQFLQDWQTAKQVDVKEESHYPPLVKGPHPLRILPTDGVYLEDTFIDLVKQAKATIVIGTPYFIPGELLQQELIYAAKRGVDVSLILPKKADHPLVKEAAFPYLLPLVEAGVNVYQYYRGFFHAKSIVIDEQMCDVGTANFDKRSFHINHEINCLIYDTEIVQTVLKELQHDIAISERLTIEALRSRSLIDRMREKFATLVSGLL</sequence>
<reference evidence="15 16" key="1">
    <citation type="journal article" date="2015" name="Stand. Genomic Sci.">
        <title>Genomic Encyclopedia of Bacterial and Archaeal Type Strains, Phase III: the genomes of soil and plant-associated and newly described type strains.</title>
        <authorList>
            <person name="Whitman W.B."/>
            <person name="Woyke T."/>
            <person name="Klenk H.P."/>
            <person name="Zhou Y."/>
            <person name="Lilburn T.G."/>
            <person name="Beck B.J."/>
            <person name="De Vos P."/>
            <person name="Vandamme P."/>
            <person name="Eisen J.A."/>
            <person name="Garrity G."/>
            <person name="Hugenholtz P."/>
            <person name="Kyrpides N.C."/>
        </authorList>
    </citation>
    <scope>NUCLEOTIDE SEQUENCE [LARGE SCALE GENOMIC DNA]</scope>
    <source>
        <strain evidence="15 16">CGMCC 1.10116</strain>
    </source>
</reference>
<dbReference type="PROSITE" id="PS50035">
    <property type="entry name" value="PLD"/>
    <property type="match status" value="2"/>
</dbReference>
<keyword evidence="11" id="KW-1208">Phospholipid metabolism</keyword>
<evidence type="ECO:0000256" key="8">
    <source>
        <dbReference type="ARBA" id="ARBA00023098"/>
    </source>
</evidence>
<evidence type="ECO:0000256" key="2">
    <source>
        <dbReference type="ARBA" id="ARBA00022475"/>
    </source>
</evidence>
<comment type="caution">
    <text evidence="15">The sequence shown here is derived from an EMBL/GenBank/DDBJ whole genome shotgun (WGS) entry which is preliminary data.</text>
</comment>
<dbReference type="CDD" id="cd09110">
    <property type="entry name" value="PLDc_CLS_1"/>
    <property type="match status" value="1"/>
</dbReference>
<keyword evidence="5 13" id="KW-0812">Transmembrane</keyword>
<dbReference type="Proteomes" id="UP000315711">
    <property type="component" value="Unassembled WGS sequence"/>
</dbReference>
<dbReference type="InterPro" id="IPR025202">
    <property type="entry name" value="PLD-like_dom"/>
</dbReference>
<keyword evidence="4" id="KW-0808">Transferase</keyword>
<evidence type="ECO:0000256" key="3">
    <source>
        <dbReference type="ARBA" id="ARBA00022516"/>
    </source>
</evidence>
<proteinExistence type="predicted"/>
<evidence type="ECO:0000256" key="11">
    <source>
        <dbReference type="ARBA" id="ARBA00023264"/>
    </source>
</evidence>
<dbReference type="AlphaFoldDB" id="A0A562QSL9"/>
<evidence type="ECO:0000313" key="16">
    <source>
        <dbReference type="Proteomes" id="UP000315711"/>
    </source>
</evidence>
<dbReference type="Gene3D" id="3.30.870.10">
    <property type="entry name" value="Endonuclease Chain A"/>
    <property type="match status" value="2"/>
</dbReference>
<feature type="transmembrane region" description="Helical" evidence="13">
    <location>
        <begin position="6"/>
        <end position="25"/>
    </location>
</feature>
<dbReference type="CDD" id="cd09112">
    <property type="entry name" value="PLDc_CLS_2"/>
    <property type="match status" value="1"/>
</dbReference>
<dbReference type="FunFam" id="3.30.870.10:FF:000014">
    <property type="entry name" value="Cardiolipin synthase"/>
    <property type="match status" value="1"/>
</dbReference>
<feature type="domain" description="PLD phosphodiesterase" evidence="14">
    <location>
        <begin position="140"/>
        <end position="167"/>
    </location>
</feature>
<evidence type="ECO:0000256" key="9">
    <source>
        <dbReference type="ARBA" id="ARBA00023136"/>
    </source>
</evidence>
<evidence type="ECO:0000259" key="14">
    <source>
        <dbReference type="PROSITE" id="PS50035"/>
    </source>
</evidence>
<evidence type="ECO:0000256" key="7">
    <source>
        <dbReference type="ARBA" id="ARBA00022989"/>
    </source>
</evidence>
<dbReference type="EC" id="2.7.8.-" evidence="12"/>
<gene>
    <name evidence="15" type="ORF">IQ10_00170</name>
</gene>
<keyword evidence="8" id="KW-0443">Lipid metabolism</keyword>
<organism evidence="15 16">
    <name type="scientific">Halalkalibacter nanhaiisediminis</name>
    <dbReference type="NCBI Taxonomy" id="688079"/>
    <lineage>
        <taxon>Bacteria</taxon>
        <taxon>Bacillati</taxon>
        <taxon>Bacillota</taxon>
        <taxon>Bacilli</taxon>
        <taxon>Bacillales</taxon>
        <taxon>Bacillaceae</taxon>
        <taxon>Halalkalibacter</taxon>
    </lineage>
</organism>
<feature type="domain" description="PLD phosphodiesterase" evidence="14">
    <location>
        <begin position="311"/>
        <end position="338"/>
    </location>
</feature>